<sequence length="602" mass="69973">MQISRIYSNKDDLFHPIDFNFGKHADRLNVIFGDVKKPKDKKRDSHNLGKTTLLHLIEFLMLKGTAPEQFLVKHQDRFAGYQFFIEVALNSGEFATIRRGADNPNKVALTKHAESGRRLVDLPDDQWDHAELSREEAVKLLDGWLDLKVLKPYDYRMAITYFLRAQGDFSDELQLQKFQMGKDAHWKPFVAHLFGFSESPVQRKYELDDSIGALKQRQAEQAAEVQYREEDLPKLQAQISVLRQQVEELEAQLDAFEFDAEERRIMKNLVDEVEGEISDINERLYNINYDVRQIDVAMEHKDRFDLDEVATIFSESNILFAGQVKKQYEDLVDFNKKVTRERNAALRTRRTTLDKERVELESRKTSLDQRREQQLRVLRSTDTFDKFKTLQRELSEQKAQLVYLDEQRKKLEVVAATALQVRESERERGRVVDEIKAMVARPTPIYENFSRVFNAYCQRVLSHEGIFYFHVNSNGNFDYTIGLGTPGQTGKTSSQGEGTSYKKLVCALFDLALLKVYEDVGFFHFVYHDGIFEALDDRKKLALLEVVREQTSTMKIQYIMTLIASDLPRIDEKSPPTFAEDEVVLRLHDDGADGRLFKMAEF</sequence>
<dbReference type="InterPro" id="IPR018760">
    <property type="entry name" value="DUF2326"/>
</dbReference>
<feature type="domain" description="DUF2326" evidence="2">
    <location>
        <begin position="459"/>
        <end position="600"/>
    </location>
</feature>
<dbReference type="RefSeq" id="WP_018641670.1">
    <property type="nucleotide sequence ID" value="NZ_VLLA01000004.1"/>
</dbReference>
<dbReference type="OrthoDB" id="7888902at2"/>
<evidence type="ECO:0000313" key="3">
    <source>
        <dbReference type="EMBL" id="TWI72610.1"/>
    </source>
</evidence>
<comment type="caution">
    <text evidence="3">The sequence shown here is derived from an EMBL/GenBank/DDBJ whole genome shotgun (WGS) entry which is preliminary data.</text>
</comment>
<dbReference type="InterPro" id="IPR027417">
    <property type="entry name" value="P-loop_NTPase"/>
</dbReference>
<organism evidence="3 4">
    <name type="scientific">Bradyrhizobium huanghuaihaiense</name>
    <dbReference type="NCBI Taxonomy" id="990078"/>
    <lineage>
        <taxon>Bacteria</taxon>
        <taxon>Pseudomonadati</taxon>
        <taxon>Pseudomonadota</taxon>
        <taxon>Alphaproteobacteria</taxon>
        <taxon>Hyphomicrobiales</taxon>
        <taxon>Nitrobacteraceae</taxon>
        <taxon>Bradyrhizobium</taxon>
    </lineage>
</organism>
<gene>
    <name evidence="3" type="ORF">IQ16_02188</name>
</gene>
<dbReference type="Pfam" id="PF10088">
    <property type="entry name" value="DUF2326"/>
    <property type="match status" value="1"/>
</dbReference>
<accession>A0A562RW82</accession>
<evidence type="ECO:0000313" key="4">
    <source>
        <dbReference type="Proteomes" id="UP000316291"/>
    </source>
</evidence>
<name>A0A562RW82_9BRAD</name>
<keyword evidence="4" id="KW-1185">Reference proteome</keyword>
<feature type="coiled-coil region" evidence="1">
    <location>
        <begin position="232"/>
        <end position="283"/>
    </location>
</feature>
<keyword evidence="1" id="KW-0175">Coiled coil</keyword>
<dbReference type="EMBL" id="VLLA01000004">
    <property type="protein sequence ID" value="TWI72610.1"/>
    <property type="molecule type" value="Genomic_DNA"/>
</dbReference>
<dbReference type="Proteomes" id="UP000316291">
    <property type="component" value="Unassembled WGS sequence"/>
</dbReference>
<protein>
    <submittedName>
        <fullName evidence="3">Uncharacterized protein YydD (DUF2326 family)</fullName>
    </submittedName>
</protein>
<evidence type="ECO:0000256" key="1">
    <source>
        <dbReference type="SAM" id="Coils"/>
    </source>
</evidence>
<proteinExistence type="predicted"/>
<reference evidence="3 4" key="1">
    <citation type="journal article" date="2015" name="Stand. Genomic Sci.">
        <title>Genomic Encyclopedia of Bacterial and Archaeal Type Strains, Phase III: the genomes of soil and plant-associated and newly described type strains.</title>
        <authorList>
            <person name="Whitman W.B."/>
            <person name="Woyke T."/>
            <person name="Klenk H.P."/>
            <person name="Zhou Y."/>
            <person name="Lilburn T.G."/>
            <person name="Beck B.J."/>
            <person name="De Vos P."/>
            <person name="Vandamme P."/>
            <person name="Eisen J.A."/>
            <person name="Garrity G."/>
            <person name="Hugenholtz P."/>
            <person name="Kyrpides N.C."/>
        </authorList>
    </citation>
    <scope>NUCLEOTIDE SEQUENCE [LARGE SCALE GENOMIC DNA]</scope>
    <source>
        <strain evidence="3 4">CGMCC 1.10948</strain>
    </source>
</reference>
<dbReference type="Gene3D" id="3.40.50.300">
    <property type="entry name" value="P-loop containing nucleotide triphosphate hydrolases"/>
    <property type="match status" value="1"/>
</dbReference>
<dbReference type="AlphaFoldDB" id="A0A562RW82"/>
<evidence type="ECO:0000259" key="2">
    <source>
        <dbReference type="Pfam" id="PF10088"/>
    </source>
</evidence>